<dbReference type="Proteomes" id="UP000184300">
    <property type="component" value="Unassembled WGS sequence"/>
</dbReference>
<feature type="compositionally biased region" description="Acidic residues" evidence="1">
    <location>
        <begin position="129"/>
        <end position="141"/>
    </location>
</feature>
<feature type="compositionally biased region" description="Basic residues" evidence="1">
    <location>
        <begin position="158"/>
        <end position="167"/>
    </location>
</feature>
<organism evidence="2 3">
    <name type="scientific">Aspergillus glaucus CBS 516.65</name>
    <dbReference type="NCBI Taxonomy" id="1160497"/>
    <lineage>
        <taxon>Eukaryota</taxon>
        <taxon>Fungi</taxon>
        <taxon>Dikarya</taxon>
        <taxon>Ascomycota</taxon>
        <taxon>Pezizomycotina</taxon>
        <taxon>Eurotiomycetes</taxon>
        <taxon>Eurotiomycetidae</taxon>
        <taxon>Eurotiales</taxon>
        <taxon>Aspergillaceae</taxon>
        <taxon>Aspergillus</taxon>
        <taxon>Aspergillus subgen. Aspergillus</taxon>
    </lineage>
</organism>
<dbReference type="Pfam" id="PF07543">
    <property type="entry name" value="PGA2"/>
    <property type="match status" value="1"/>
</dbReference>
<dbReference type="PANTHER" id="PTHR28199">
    <property type="entry name" value="PROCESSING OF GAS1 AND ALP PROTEIN 2"/>
    <property type="match status" value="1"/>
</dbReference>
<dbReference type="GO" id="GO:0015031">
    <property type="term" value="P:protein transport"/>
    <property type="evidence" value="ECO:0007669"/>
    <property type="project" value="TreeGrafter"/>
</dbReference>
<evidence type="ECO:0000313" key="2">
    <source>
        <dbReference type="EMBL" id="OJJ88284.1"/>
    </source>
</evidence>
<accession>A0A1L9VWJ7</accession>
<name>A0A1L9VWJ7_ASPGL</name>
<dbReference type="VEuPathDB" id="FungiDB:ASPGLDRAFT_31451"/>
<keyword evidence="3" id="KW-1185">Reference proteome</keyword>
<gene>
    <name evidence="2" type="ORF">ASPGLDRAFT_31451</name>
</gene>
<dbReference type="STRING" id="1160497.A0A1L9VWJ7"/>
<dbReference type="EMBL" id="KV878889">
    <property type="protein sequence ID" value="OJJ88284.1"/>
    <property type="molecule type" value="Genomic_DNA"/>
</dbReference>
<dbReference type="OrthoDB" id="4227028at2759"/>
<dbReference type="GeneID" id="34460313"/>
<dbReference type="RefSeq" id="XP_022404960.1">
    <property type="nucleotide sequence ID" value="XM_022544052.1"/>
</dbReference>
<protein>
    <submittedName>
        <fullName evidence="2">Uncharacterized protein</fullName>
    </submittedName>
</protein>
<dbReference type="InterPro" id="IPR011431">
    <property type="entry name" value="Trafficking_Pga2"/>
</dbReference>
<sequence length="193" mass="21897">MAAEPDFNDLVHDAINDFFSQVFGVAQAGFTRFTTNFYNSFAQVSSTRWTKVIGSVVFYIIIRPYIERFFRWSSDRERKNREEKEKKQAEATGYSEGKKAKVSANSLRSGKPAAAAAAEEGGKVLGEVENTDDEVDDDEEGEAVRFAKESGVPEWGKNVRRRQKKQPSHNLSEEQLLEMLDWSEDEGQGEKKE</sequence>
<dbReference type="PANTHER" id="PTHR28199:SF1">
    <property type="entry name" value="PROCESSING OF GAS1 AND ALP PROTEIN 2"/>
    <property type="match status" value="1"/>
</dbReference>
<evidence type="ECO:0000256" key="1">
    <source>
        <dbReference type="SAM" id="MobiDB-lite"/>
    </source>
</evidence>
<dbReference type="AlphaFoldDB" id="A0A1L9VWJ7"/>
<reference evidence="3" key="1">
    <citation type="journal article" date="2017" name="Genome Biol.">
        <title>Comparative genomics reveals high biological diversity and specific adaptations in the industrially and medically important fungal genus Aspergillus.</title>
        <authorList>
            <person name="de Vries R.P."/>
            <person name="Riley R."/>
            <person name="Wiebenga A."/>
            <person name="Aguilar-Osorio G."/>
            <person name="Amillis S."/>
            <person name="Uchima C.A."/>
            <person name="Anderluh G."/>
            <person name="Asadollahi M."/>
            <person name="Askin M."/>
            <person name="Barry K."/>
            <person name="Battaglia E."/>
            <person name="Bayram O."/>
            <person name="Benocci T."/>
            <person name="Braus-Stromeyer S.A."/>
            <person name="Caldana C."/>
            <person name="Canovas D."/>
            <person name="Cerqueira G.C."/>
            <person name="Chen F."/>
            <person name="Chen W."/>
            <person name="Choi C."/>
            <person name="Clum A."/>
            <person name="Dos Santos R.A."/>
            <person name="Damasio A.R."/>
            <person name="Diallinas G."/>
            <person name="Emri T."/>
            <person name="Fekete E."/>
            <person name="Flipphi M."/>
            <person name="Freyberg S."/>
            <person name="Gallo A."/>
            <person name="Gournas C."/>
            <person name="Habgood R."/>
            <person name="Hainaut M."/>
            <person name="Harispe M.L."/>
            <person name="Henrissat B."/>
            <person name="Hilden K.S."/>
            <person name="Hope R."/>
            <person name="Hossain A."/>
            <person name="Karabika E."/>
            <person name="Karaffa L."/>
            <person name="Karanyi Z."/>
            <person name="Krasevec N."/>
            <person name="Kuo A."/>
            <person name="Kusch H."/>
            <person name="LaButti K."/>
            <person name="Lagendijk E.L."/>
            <person name="Lapidus A."/>
            <person name="Levasseur A."/>
            <person name="Lindquist E."/>
            <person name="Lipzen A."/>
            <person name="Logrieco A.F."/>
            <person name="MacCabe A."/>
            <person name="Maekelae M.R."/>
            <person name="Malavazi I."/>
            <person name="Melin P."/>
            <person name="Meyer V."/>
            <person name="Mielnichuk N."/>
            <person name="Miskei M."/>
            <person name="Molnar A.P."/>
            <person name="Mule G."/>
            <person name="Ngan C.Y."/>
            <person name="Orejas M."/>
            <person name="Orosz E."/>
            <person name="Ouedraogo J.P."/>
            <person name="Overkamp K.M."/>
            <person name="Park H.-S."/>
            <person name="Perrone G."/>
            <person name="Piumi F."/>
            <person name="Punt P.J."/>
            <person name="Ram A.F."/>
            <person name="Ramon A."/>
            <person name="Rauscher S."/>
            <person name="Record E."/>
            <person name="Riano-Pachon D.M."/>
            <person name="Robert V."/>
            <person name="Roehrig J."/>
            <person name="Ruller R."/>
            <person name="Salamov A."/>
            <person name="Salih N.S."/>
            <person name="Samson R.A."/>
            <person name="Sandor E."/>
            <person name="Sanguinetti M."/>
            <person name="Schuetze T."/>
            <person name="Sepcic K."/>
            <person name="Shelest E."/>
            <person name="Sherlock G."/>
            <person name="Sophianopoulou V."/>
            <person name="Squina F.M."/>
            <person name="Sun H."/>
            <person name="Susca A."/>
            <person name="Todd R.B."/>
            <person name="Tsang A."/>
            <person name="Unkles S.E."/>
            <person name="van de Wiele N."/>
            <person name="van Rossen-Uffink D."/>
            <person name="Oliveira J.V."/>
            <person name="Vesth T.C."/>
            <person name="Visser J."/>
            <person name="Yu J.-H."/>
            <person name="Zhou M."/>
            <person name="Andersen M.R."/>
            <person name="Archer D.B."/>
            <person name="Baker S.E."/>
            <person name="Benoit I."/>
            <person name="Brakhage A.A."/>
            <person name="Braus G.H."/>
            <person name="Fischer R."/>
            <person name="Frisvad J.C."/>
            <person name="Goldman G.H."/>
            <person name="Houbraken J."/>
            <person name="Oakley B."/>
            <person name="Pocsi I."/>
            <person name="Scazzocchio C."/>
            <person name="Seiboth B."/>
            <person name="vanKuyk P.A."/>
            <person name="Wortman J."/>
            <person name="Dyer P.S."/>
            <person name="Grigoriev I.V."/>
        </authorList>
    </citation>
    <scope>NUCLEOTIDE SEQUENCE [LARGE SCALE GENOMIC DNA]</scope>
    <source>
        <strain evidence="3">CBS 516.65</strain>
    </source>
</reference>
<evidence type="ECO:0000313" key="3">
    <source>
        <dbReference type="Proteomes" id="UP000184300"/>
    </source>
</evidence>
<feature type="compositionally biased region" description="Basic and acidic residues" evidence="1">
    <location>
        <begin position="77"/>
        <end position="89"/>
    </location>
</feature>
<feature type="region of interest" description="Disordered" evidence="1">
    <location>
        <begin position="77"/>
        <end position="193"/>
    </location>
</feature>
<proteinExistence type="predicted"/>